<dbReference type="Proteomes" id="UP000297245">
    <property type="component" value="Unassembled WGS sequence"/>
</dbReference>
<organism evidence="1 2">
    <name type="scientific">Dendrothele bispora (strain CBS 962.96)</name>
    <dbReference type="NCBI Taxonomy" id="1314807"/>
    <lineage>
        <taxon>Eukaryota</taxon>
        <taxon>Fungi</taxon>
        <taxon>Dikarya</taxon>
        <taxon>Basidiomycota</taxon>
        <taxon>Agaricomycotina</taxon>
        <taxon>Agaricomycetes</taxon>
        <taxon>Agaricomycetidae</taxon>
        <taxon>Agaricales</taxon>
        <taxon>Agaricales incertae sedis</taxon>
        <taxon>Dendrothele</taxon>
    </lineage>
</organism>
<keyword evidence="2" id="KW-1185">Reference proteome</keyword>
<proteinExistence type="predicted"/>
<name>A0A4S8KVH1_DENBC</name>
<gene>
    <name evidence="1" type="ORF">K435DRAFT_845290</name>
</gene>
<dbReference type="EMBL" id="ML179961">
    <property type="protein sequence ID" value="THU79922.1"/>
    <property type="molecule type" value="Genomic_DNA"/>
</dbReference>
<accession>A0A4S8KVH1</accession>
<evidence type="ECO:0000313" key="1">
    <source>
        <dbReference type="EMBL" id="THU79922.1"/>
    </source>
</evidence>
<reference evidence="1 2" key="1">
    <citation type="journal article" date="2019" name="Nat. Ecol. Evol.">
        <title>Megaphylogeny resolves global patterns of mushroom evolution.</title>
        <authorList>
            <person name="Varga T."/>
            <person name="Krizsan K."/>
            <person name="Foldi C."/>
            <person name="Dima B."/>
            <person name="Sanchez-Garcia M."/>
            <person name="Sanchez-Ramirez S."/>
            <person name="Szollosi G.J."/>
            <person name="Szarkandi J.G."/>
            <person name="Papp V."/>
            <person name="Albert L."/>
            <person name="Andreopoulos W."/>
            <person name="Angelini C."/>
            <person name="Antonin V."/>
            <person name="Barry K.W."/>
            <person name="Bougher N.L."/>
            <person name="Buchanan P."/>
            <person name="Buyck B."/>
            <person name="Bense V."/>
            <person name="Catcheside P."/>
            <person name="Chovatia M."/>
            <person name="Cooper J."/>
            <person name="Damon W."/>
            <person name="Desjardin D."/>
            <person name="Finy P."/>
            <person name="Geml J."/>
            <person name="Haridas S."/>
            <person name="Hughes K."/>
            <person name="Justo A."/>
            <person name="Karasinski D."/>
            <person name="Kautmanova I."/>
            <person name="Kiss B."/>
            <person name="Kocsube S."/>
            <person name="Kotiranta H."/>
            <person name="LaButti K.M."/>
            <person name="Lechner B.E."/>
            <person name="Liimatainen K."/>
            <person name="Lipzen A."/>
            <person name="Lukacs Z."/>
            <person name="Mihaltcheva S."/>
            <person name="Morgado L.N."/>
            <person name="Niskanen T."/>
            <person name="Noordeloos M.E."/>
            <person name="Ohm R.A."/>
            <person name="Ortiz-Santana B."/>
            <person name="Ovrebo C."/>
            <person name="Racz N."/>
            <person name="Riley R."/>
            <person name="Savchenko A."/>
            <person name="Shiryaev A."/>
            <person name="Soop K."/>
            <person name="Spirin V."/>
            <person name="Szebenyi C."/>
            <person name="Tomsovsky M."/>
            <person name="Tulloss R.E."/>
            <person name="Uehling J."/>
            <person name="Grigoriev I.V."/>
            <person name="Vagvolgyi C."/>
            <person name="Papp T."/>
            <person name="Martin F.M."/>
            <person name="Miettinen O."/>
            <person name="Hibbett D.S."/>
            <person name="Nagy L.G."/>
        </authorList>
    </citation>
    <scope>NUCLEOTIDE SEQUENCE [LARGE SCALE GENOMIC DNA]</scope>
    <source>
        <strain evidence="1 2">CBS 962.96</strain>
    </source>
</reference>
<protein>
    <submittedName>
        <fullName evidence="1">Uncharacterized protein</fullName>
    </submittedName>
</protein>
<dbReference type="OrthoDB" id="2340858at2759"/>
<dbReference type="AlphaFoldDB" id="A0A4S8KVH1"/>
<sequence>MISLAGGEKQRCFVVSGGAGTGKTHFLQYILIKRLLDGKATTIQFDKDHIFWFNNDGVFVVQSWNQPDLLSNLLTNNHLIHLVDVPLNPEDVLLQAVGVMVTTSSPFDLASSYKWMDRQVPTACVLWMEPPSWEETYVVCKHFAPPFFKSDDLTQVPRLFLTYGPSISMCLNLAGSPSREAVHIQNINYALHSLKYASHWLPLPDAEGGYARYTSFLFGFHSPTSLPESERQINKHDNFGFFISQCFPLSSYIIKRLFELALQSNPRQGKNLLLDLTRNPRTRDAAELFFELAVSHRLRNGPRLLTDRRSSSVQYFNLSPLPPYFAGQPSSNVVGFNIRSLSPDSEVNVQFSLSQLPEMIRKYPGHLLTPLQNSWPSVKYIMVRYPGDDSQQDSELGNSLASVENAHIYVILPTLDMNPVLLVEELEKIRQAIPDGFLGSKWDKWSLIVVQLTEQAGEEITEPVVLNTKCPSSMMDYKEKNGMIEWKRRLEQFTLKVSAEQLFGPVQGKKMEMDAGSKL</sequence>
<evidence type="ECO:0000313" key="2">
    <source>
        <dbReference type="Proteomes" id="UP000297245"/>
    </source>
</evidence>